<evidence type="ECO:0000256" key="3">
    <source>
        <dbReference type="ARBA" id="ARBA00023125"/>
    </source>
</evidence>
<dbReference type="SUPFAM" id="SSF88659">
    <property type="entry name" value="Sigma3 and sigma4 domains of RNA polymerase sigma factors"/>
    <property type="match status" value="1"/>
</dbReference>
<accession>A0A9D2KD43</accession>
<dbReference type="CDD" id="cd06171">
    <property type="entry name" value="Sigma70_r4"/>
    <property type="match status" value="1"/>
</dbReference>
<evidence type="ECO:0000256" key="6">
    <source>
        <dbReference type="SAM" id="MobiDB-lite"/>
    </source>
</evidence>
<evidence type="ECO:0000259" key="7">
    <source>
        <dbReference type="PROSITE" id="PS00715"/>
    </source>
</evidence>
<evidence type="ECO:0000256" key="4">
    <source>
        <dbReference type="ARBA" id="ARBA00023163"/>
    </source>
</evidence>
<dbReference type="GO" id="GO:0006352">
    <property type="term" value="P:DNA-templated transcription initiation"/>
    <property type="evidence" value="ECO:0007669"/>
    <property type="project" value="InterPro"/>
</dbReference>
<gene>
    <name evidence="9" type="ORF">H9804_10825</name>
</gene>
<evidence type="ECO:0000259" key="8">
    <source>
        <dbReference type="PROSITE" id="PS00716"/>
    </source>
</evidence>
<keyword evidence="2 5" id="KW-0731">Sigma factor</keyword>
<dbReference type="PRINTS" id="PR00046">
    <property type="entry name" value="SIGMA70FCT"/>
</dbReference>
<evidence type="ECO:0000313" key="9">
    <source>
        <dbReference type="EMBL" id="HIZ90427.1"/>
    </source>
</evidence>
<feature type="region of interest" description="Disordered" evidence="6">
    <location>
        <begin position="83"/>
        <end position="111"/>
    </location>
</feature>
<dbReference type="InterPro" id="IPR013324">
    <property type="entry name" value="RNA_pol_sigma_r3/r4-like"/>
</dbReference>
<name>A0A9D2KD43_9BACT</name>
<dbReference type="PROSITE" id="PS00716">
    <property type="entry name" value="SIGMA70_2"/>
    <property type="match status" value="1"/>
</dbReference>
<dbReference type="PROSITE" id="PS00715">
    <property type="entry name" value="SIGMA70_1"/>
    <property type="match status" value="1"/>
</dbReference>
<comment type="caution">
    <text evidence="9">The sequence shown here is derived from an EMBL/GenBank/DDBJ whole genome shotgun (WGS) entry which is preliminary data.</text>
</comment>
<dbReference type="AlphaFoldDB" id="A0A9D2KD43"/>
<evidence type="ECO:0000313" key="10">
    <source>
        <dbReference type="Proteomes" id="UP000824176"/>
    </source>
</evidence>
<dbReference type="Pfam" id="PF04545">
    <property type="entry name" value="Sigma70_r4"/>
    <property type="match status" value="1"/>
</dbReference>
<keyword evidence="3 5" id="KW-0238">DNA-binding</keyword>
<sequence length="381" mass="44750">MLDKEIILKTCKPYLKDNTISIKDFNNLYGMLNTTKKNIILDILVENNITLIDENNKIITNIEQDIEDKFISNFDTFLEISKTKKEENNNEDNESDSHSSNEEVENDEETPRIYELKNKQYKILNKTLCTLVQKGKQEAKEMICKKNMNLVYNIARKYLNYYNHKLEIDDLFQAGMMGLLKAAEKYDKKINTAFSTYATFWIKQSIIRTILDTGLEIRIPVHMIETINKVMRESFLLDEKNYNNNEIIAEKLSIPVETVNKSKYLFDCILNTASLDDELGYEDTSTLKDVIADKKAQMPEKIMLEHKLYKYLIKILDELSLRERTIILYRFGLKRDNQTLEEIGKKYGLTRERIRQIEAKVLKKLKAKAKKLKLEDYIDGK</sequence>
<reference evidence="9" key="2">
    <citation type="submission" date="2021-04" db="EMBL/GenBank/DDBJ databases">
        <authorList>
            <person name="Gilroy R."/>
        </authorList>
    </citation>
    <scope>NUCLEOTIDE SEQUENCE</scope>
    <source>
        <strain evidence="9">ChiW4-1371</strain>
    </source>
</reference>
<evidence type="ECO:0000256" key="1">
    <source>
        <dbReference type="ARBA" id="ARBA00023015"/>
    </source>
</evidence>
<dbReference type="SUPFAM" id="SSF88946">
    <property type="entry name" value="Sigma2 domain of RNA polymerase sigma factors"/>
    <property type="match status" value="1"/>
</dbReference>
<dbReference type="Pfam" id="PF04542">
    <property type="entry name" value="Sigma70_r2"/>
    <property type="match status" value="1"/>
</dbReference>
<dbReference type="InterPro" id="IPR036388">
    <property type="entry name" value="WH-like_DNA-bd_sf"/>
</dbReference>
<dbReference type="GO" id="GO:0016987">
    <property type="term" value="F:sigma factor activity"/>
    <property type="evidence" value="ECO:0007669"/>
    <property type="project" value="UniProtKB-KW"/>
</dbReference>
<dbReference type="EMBL" id="DXAQ01000162">
    <property type="protein sequence ID" value="HIZ90427.1"/>
    <property type="molecule type" value="Genomic_DNA"/>
</dbReference>
<comment type="similarity">
    <text evidence="5">Belongs to the sigma-70 factor family.</text>
</comment>
<keyword evidence="1 5" id="KW-0805">Transcription regulation</keyword>
<feature type="domain" description="RNA polymerase sigma-70" evidence="7">
    <location>
        <begin position="170"/>
        <end position="183"/>
    </location>
</feature>
<dbReference type="Gene3D" id="1.10.10.10">
    <property type="entry name" value="Winged helix-like DNA-binding domain superfamily/Winged helix DNA-binding domain"/>
    <property type="match status" value="2"/>
</dbReference>
<reference evidence="9" key="1">
    <citation type="journal article" date="2021" name="PeerJ">
        <title>Extensive microbial diversity within the chicken gut microbiome revealed by metagenomics and culture.</title>
        <authorList>
            <person name="Gilroy R."/>
            <person name="Ravi A."/>
            <person name="Getino M."/>
            <person name="Pursley I."/>
            <person name="Horton D.L."/>
            <person name="Alikhan N.F."/>
            <person name="Baker D."/>
            <person name="Gharbi K."/>
            <person name="Hall N."/>
            <person name="Watson M."/>
            <person name="Adriaenssens E.M."/>
            <person name="Foster-Nyarko E."/>
            <person name="Jarju S."/>
            <person name="Secka A."/>
            <person name="Antonio M."/>
            <person name="Oren A."/>
            <person name="Chaudhuri R.R."/>
            <person name="La Ragione R."/>
            <person name="Hildebrand F."/>
            <person name="Pallen M.J."/>
        </authorList>
    </citation>
    <scope>NUCLEOTIDE SEQUENCE</scope>
    <source>
        <strain evidence="9">ChiW4-1371</strain>
    </source>
</reference>
<proteinExistence type="inferred from homology"/>
<dbReference type="PANTHER" id="PTHR30603:SF47">
    <property type="entry name" value="RNA POLYMERASE SIGMA FACTOR SIGD, CHLOROPLASTIC"/>
    <property type="match status" value="1"/>
</dbReference>
<dbReference type="NCBIfam" id="TIGR02937">
    <property type="entry name" value="sigma70-ECF"/>
    <property type="match status" value="1"/>
</dbReference>
<feature type="domain" description="RNA polymerase sigma-70" evidence="8">
    <location>
        <begin position="339"/>
        <end position="365"/>
    </location>
</feature>
<dbReference type="GO" id="GO:0003677">
    <property type="term" value="F:DNA binding"/>
    <property type="evidence" value="ECO:0007669"/>
    <property type="project" value="UniProtKB-KW"/>
</dbReference>
<keyword evidence="4 5" id="KW-0804">Transcription</keyword>
<dbReference type="InterPro" id="IPR013325">
    <property type="entry name" value="RNA_pol_sigma_r2"/>
</dbReference>
<comment type="function">
    <text evidence="5">Sigma factors are initiation factors that promote the attachment of RNA polymerase to specific initiation sites and are then released.</text>
</comment>
<evidence type="ECO:0000256" key="5">
    <source>
        <dbReference type="RuleBase" id="RU362124"/>
    </source>
</evidence>
<dbReference type="InterPro" id="IPR050239">
    <property type="entry name" value="Sigma-70_RNA_pol_init_factors"/>
</dbReference>
<organism evidence="9 10">
    <name type="scientific">Candidatus Mucispirillum faecigallinarum</name>
    <dbReference type="NCBI Taxonomy" id="2838699"/>
    <lineage>
        <taxon>Bacteria</taxon>
        <taxon>Pseudomonadati</taxon>
        <taxon>Deferribacterota</taxon>
        <taxon>Deferribacteres</taxon>
        <taxon>Deferribacterales</taxon>
        <taxon>Mucispirillaceae</taxon>
        <taxon>Mucispirillum</taxon>
    </lineage>
</organism>
<protein>
    <recommendedName>
        <fullName evidence="5">RNA polymerase sigma factor</fullName>
    </recommendedName>
</protein>
<dbReference type="Proteomes" id="UP000824176">
    <property type="component" value="Unassembled WGS sequence"/>
</dbReference>
<dbReference type="Gene3D" id="1.20.120.1810">
    <property type="match status" value="1"/>
</dbReference>
<dbReference type="InterPro" id="IPR000943">
    <property type="entry name" value="RNA_pol_sigma70"/>
</dbReference>
<dbReference type="InterPro" id="IPR014284">
    <property type="entry name" value="RNA_pol_sigma-70_dom"/>
</dbReference>
<dbReference type="InterPro" id="IPR007630">
    <property type="entry name" value="RNA_pol_sigma70_r4"/>
</dbReference>
<dbReference type="InterPro" id="IPR007627">
    <property type="entry name" value="RNA_pol_sigma70_r2"/>
</dbReference>
<evidence type="ECO:0000256" key="2">
    <source>
        <dbReference type="ARBA" id="ARBA00023082"/>
    </source>
</evidence>
<dbReference type="PANTHER" id="PTHR30603">
    <property type="entry name" value="RNA POLYMERASE SIGMA FACTOR RPO"/>
    <property type="match status" value="1"/>
</dbReference>